<comment type="catalytic activity">
    <reaction evidence="12">
        <text>N(6)-dimethylallyladenosine(37) in tRNA + (sulfur carrier)-SH + AH2 + 2 S-adenosyl-L-methionine = 2-methylsulfanyl-N(6)-dimethylallyladenosine(37) in tRNA + (sulfur carrier)-H + 5'-deoxyadenosine + L-methionine + A + S-adenosyl-L-homocysteine + 2 H(+)</text>
        <dbReference type="Rhea" id="RHEA:37067"/>
        <dbReference type="Rhea" id="RHEA-COMP:10375"/>
        <dbReference type="Rhea" id="RHEA-COMP:10376"/>
        <dbReference type="Rhea" id="RHEA-COMP:14737"/>
        <dbReference type="Rhea" id="RHEA-COMP:14739"/>
        <dbReference type="ChEBI" id="CHEBI:13193"/>
        <dbReference type="ChEBI" id="CHEBI:15378"/>
        <dbReference type="ChEBI" id="CHEBI:17319"/>
        <dbReference type="ChEBI" id="CHEBI:17499"/>
        <dbReference type="ChEBI" id="CHEBI:29917"/>
        <dbReference type="ChEBI" id="CHEBI:57844"/>
        <dbReference type="ChEBI" id="CHEBI:57856"/>
        <dbReference type="ChEBI" id="CHEBI:59789"/>
        <dbReference type="ChEBI" id="CHEBI:64428"/>
        <dbReference type="ChEBI" id="CHEBI:74415"/>
        <dbReference type="ChEBI" id="CHEBI:74417"/>
        <dbReference type="EC" id="2.8.4.3"/>
    </reaction>
</comment>
<dbReference type="Pfam" id="PF01938">
    <property type="entry name" value="TRAM"/>
    <property type="match status" value="1"/>
</dbReference>
<dbReference type="GO" id="GO:0046872">
    <property type="term" value="F:metal ion binding"/>
    <property type="evidence" value="ECO:0007669"/>
    <property type="project" value="UniProtKB-KW"/>
</dbReference>
<feature type="binding site" evidence="12">
    <location>
        <position position="10"/>
    </location>
    <ligand>
        <name>[4Fe-4S] cluster</name>
        <dbReference type="ChEBI" id="CHEBI:49883"/>
        <label>1</label>
    </ligand>
</feature>
<comment type="function">
    <text evidence="1 12">Catalyzes the methylthiolation of N6-(dimethylallyl)adenosine (i(6)A), leading to the formation of 2-methylthio-N6-(dimethylallyl)adenosine (ms(2)i(6)A) at position 37 in tRNAs that read codons beginning with uridine.</text>
</comment>
<keyword evidence="12" id="KW-0819">tRNA processing</keyword>
<dbReference type="CDD" id="cd01335">
    <property type="entry name" value="Radical_SAM"/>
    <property type="match status" value="1"/>
</dbReference>
<evidence type="ECO:0000256" key="3">
    <source>
        <dbReference type="ARBA" id="ARBA00022679"/>
    </source>
</evidence>
<evidence type="ECO:0000256" key="11">
    <source>
        <dbReference type="ARBA" id="ARBA00081141"/>
    </source>
</evidence>
<evidence type="ECO:0000256" key="1">
    <source>
        <dbReference type="ARBA" id="ARBA00003234"/>
    </source>
</evidence>
<evidence type="ECO:0000256" key="4">
    <source>
        <dbReference type="ARBA" id="ARBA00022691"/>
    </source>
</evidence>
<feature type="domain" description="Radical SAM core" evidence="15">
    <location>
        <begin position="138"/>
        <end position="371"/>
    </location>
</feature>
<dbReference type="FunFam" id="3.80.30.20:FF:000001">
    <property type="entry name" value="tRNA-2-methylthio-N(6)-dimethylallyladenosine synthase 2"/>
    <property type="match status" value="1"/>
</dbReference>
<dbReference type="InterPro" id="IPR013848">
    <property type="entry name" value="Methylthiotransferase_N"/>
</dbReference>
<dbReference type="Gene3D" id="3.80.30.20">
    <property type="entry name" value="tm_1862 like domain"/>
    <property type="match status" value="1"/>
</dbReference>
<dbReference type="InterPro" id="IPR006463">
    <property type="entry name" value="MiaB_methiolase"/>
</dbReference>
<dbReference type="KEGG" id="kpf:IX53_04280"/>
<evidence type="ECO:0000256" key="2">
    <source>
        <dbReference type="ARBA" id="ARBA00022485"/>
    </source>
</evidence>
<dbReference type="PROSITE" id="PS01278">
    <property type="entry name" value="MTTASE_RADICAL"/>
    <property type="match status" value="1"/>
</dbReference>
<evidence type="ECO:0000256" key="9">
    <source>
        <dbReference type="ARBA" id="ARBA00068570"/>
    </source>
</evidence>
<dbReference type="GO" id="GO:0035597">
    <property type="term" value="F:tRNA-2-methylthio-N(6)-dimethylallyladenosine(37) synthase activity"/>
    <property type="evidence" value="ECO:0007669"/>
    <property type="project" value="UniProtKB-EC"/>
</dbReference>
<dbReference type="InterPro" id="IPR002792">
    <property type="entry name" value="TRAM_dom"/>
</dbReference>
<dbReference type="InterPro" id="IPR006638">
    <property type="entry name" value="Elp3/MiaA/NifB-like_rSAM"/>
</dbReference>
<keyword evidence="2 12" id="KW-0004">4Fe-4S</keyword>
<keyword evidence="17" id="KW-1185">Reference proteome</keyword>
<dbReference type="PANTHER" id="PTHR43020">
    <property type="entry name" value="CDK5 REGULATORY SUBUNIT-ASSOCIATED PROTEIN 1"/>
    <property type="match status" value="1"/>
</dbReference>
<dbReference type="SFLD" id="SFLDG01082">
    <property type="entry name" value="B12-binding_domain_containing"/>
    <property type="match status" value="1"/>
</dbReference>
<dbReference type="NCBIfam" id="TIGR00089">
    <property type="entry name" value="MiaB/RimO family radical SAM methylthiotransferase"/>
    <property type="match status" value="1"/>
</dbReference>
<dbReference type="Pfam" id="PF00919">
    <property type="entry name" value="UPF0004"/>
    <property type="match status" value="1"/>
</dbReference>
<dbReference type="EC" id="2.8.4.3" evidence="8 12"/>
<evidence type="ECO:0000259" key="13">
    <source>
        <dbReference type="PROSITE" id="PS50926"/>
    </source>
</evidence>
<dbReference type="PATRIC" id="fig|1330330.3.peg.856"/>
<feature type="domain" description="MTTase N-terminal" evidence="14">
    <location>
        <begin position="1"/>
        <end position="116"/>
    </location>
</feature>
<dbReference type="Pfam" id="PF04055">
    <property type="entry name" value="Radical_SAM"/>
    <property type="match status" value="1"/>
</dbReference>
<dbReference type="InterPro" id="IPR058240">
    <property type="entry name" value="rSAM_sf"/>
</dbReference>
<dbReference type="InterPro" id="IPR023404">
    <property type="entry name" value="rSAM_horseshoe"/>
</dbReference>
<dbReference type="SUPFAM" id="SSF102114">
    <property type="entry name" value="Radical SAM enzymes"/>
    <property type="match status" value="1"/>
</dbReference>
<keyword evidence="12" id="KW-0963">Cytoplasm</keyword>
<comment type="subcellular location">
    <subcellularLocation>
        <location evidence="12">Cytoplasm</location>
    </subcellularLocation>
</comment>
<evidence type="ECO:0000313" key="17">
    <source>
        <dbReference type="Proteomes" id="UP000035159"/>
    </source>
</evidence>
<keyword evidence="6 12" id="KW-0408">Iron</keyword>
<dbReference type="Proteomes" id="UP000035159">
    <property type="component" value="Chromosome"/>
</dbReference>
<name>A0A0G2ZEB1_9BACT</name>
<evidence type="ECO:0000256" key="7">
    <source>
        <dbReference type="ARBA" id="ARBA00023014"/>
    </source>
</evidence>
<evidence type="ECO:0000256" key="5">
    <source>
        <dbReference type="ARBA" id="ARBA00022723"/>
    </source>
</evidence>
<gene>
    <name evidence="12" type="primary">miaB</name>
    <name evidence="16" type="ORF">IX53_04280</name>
</gene>
<dbReference type="PROSITE" id="PS50926">
    <property type="entry name" value="TRAM"/>
    <property type="match status" value="1"/>
</dbReference>
<dbReference type="Gene3D" id="3.40.50.12160">
    <property type="entry name" value="Methylthiotransferase, N-terminal domain"/>
    <property type="match status" value="1"/>
</dbReference>
<dbReference type="HAMAP" id="MF_01864">
    <property type="entry name" value="tRNA_metthiotr_MiaB"/>
    <property type="match status" value="1"/>
</dbReference>
<dbReference type="STRING" id="1330330.IX53_04280"/>
<keyword evidence="3 12" id="KW-0808">Transferase</keyword>
<comment type="subunit">
    <text evidence="12">Monomer.</text>
</comment>
<dbReference type="SFLD" id="SFLDF00273">
    <property type="entry name" value="(dimethylallyl)adenosine_tRNA"/>
    <property type="match status" value="1"/>
</dbReference>
<proteinExistence type="inferred from homology"/>
<sequence length="431" mass="48943">MKIAFRTFGCQMNVNDTEIMAGILIRAGHEIVEDEEEADAVIVNTCAVREKAEKKLYGKLGRLKALKRRKKNLIIGVAGCVAEKEGKTLLQREEVDFVFGTRSIVKIAEFVERAAKGHKFLDMSDYLNELDWSTPKNRTSRHHAWVTIIYGCNKFCTYCIVPYTRGREKSRPINDILSEVKALASEGYKEITYLGQNVDSYGKDRNDGTSLAGLIRETLKIQGIERIWFLTSYPNDFSDELIEVIASSDRVSKSIHLPIQSGSNKILKAMNRGYTREQYLDLIGRIRAKLPDASISTDVIVGFPGETEEDYLETKSLIEEVKFERVNLAMYSPREGTVSAKYFKDDVPHEEKVRRLNELLELQKRINRVINNAYVGKNVEIIVEDLMKDGKLYGRTINNKIVIFDGSKELIGKKLRIRIETATAGPLYGVL</sequence>
<feature type="binding site" evidence="12">
    <location>
        <position position="156"/>
    </location>
    <ligand>
        <name>[4Fe-4S] cluster</name>
        <dbReference type="ChEBI" id="CHEBI:49883"/>
        <label>2</label>
        <note>4Fe-4S-S-AdoMet</note>
    </ligand>
</feature>
<dbReference type="FunFam" id="3.40.50.12160:FF:000003">
    <property type="entry name" value="CDK5 regulatory subunit-associated protein 1"/>
    <property type="match status" value="1"/>
</dbReference>
<keyword evidence="5 12" id="KW-0479">Metal-binding</keyword>
<feature type="binding site" evidence="12">
    <location>
        <position position="152"/>
    </location>
    <ligand>
        <name>[4Fe-4S] cluster</name>
        <dbReference type="ChEBI" id="CHEBI:49883"/>
        <label>2</label>
        <note>4Fe-4S-S-AdoMet</note>
    </ligand>
</feature>
<feature type="domain" description="TRAM" evidence="13">
    <location>
        <begin position="372"/>
        <end position="431"/>
    </location>
</feature>
<dbReference type="OrthoDB" id="9805215at2"/>
<dbReference type="AlphaFoldDB" id="A0A0G2ZEB1"/>
<accession>A0A0G2ZEB1</accession>
<keyword evidence="4 12" id="KW-0949">S-adenosyl-L-methionine</keyword>
<dbReference type="RefSeq" id="WP_047754292.1">
    <property type="nucleotide sequence ID" value="NZ_CAJUHA010000013.1"/>
</dbReference>
<dbReference type="NCBIfam" id="TIGR01574">
    <property type="entry name" value="miaB-methiolase"/>
    <property type="match status" value="1"/>
</dbReference>
<reference evidence="16 17" key="1">
    <citation type="submission" date="2015-04" db="EMBL/GenBank/DDBJ databases">
        <title>Complete Genome Sequence of Kosmotoga pacifica SLHLJ1.</title>
        <authorList>
            <person name="Jiang L.J."/>
            <person name="Shao Z.Z."/>
            <person name="Jebbar M."/>
        </authorList>
    </citation>
    <scope>NUCLEOTIDE SEQUENCE [LARGE SCALE GENOMIC DNA]</scope>
    <source>
        <strain evidence="16 17">SLHLJ1</strain>
    </source>
</reference>
<dbReference type="InterPro" id="IPR020612">
    <property type="entry name" value="Methylthiotransferase_CS"/>
</dbReference>
<evidence type="ECO:0000256" key="12">
    <source>
        <dbReference type="HAMAP-Rule" id="MF_01864"/>
    </source>
</evidence>
<feature type="binding site" evidence="12">
    <location>
        <position position="159"/>
    </location>
    <ligand>
        <name>[4Fe-4S] cluster</name>
        <dbReference type="ChEBI" id="CHEBI:49883"/>
        <label>2</label>
        <note>4Fe-4S-S-AdoMet</note>
    </ligand>
</feature>
<dbReference type="GO" id="GO:0051539">
    <property type="term" value="F:4 iron, 4 sulfur cluster binding"/>
    <property type="evidence" value="ECO:0007669"/>
    <property type="project" value="UniProtKB-UniRule"/>
</dbReference>
<evidence type="ECO:0000259" key="15">
    <source>
        <dbReference type="PROSITE" id="PS51918"/>
    </source>
</evidence>
<dbReference type="PROSITE" id="PS51918">
    <property type="entry name" value="RADICAL_SAM"/>
    <property type="match status" value="1"/>
</dbReference>
<dbReference type="SMART" id="SM00729">
    <property type="entry name" value="Elp3"/>
    <property type="match status" value="1"/>
</dbReference>
<protein>
    <recommendedName>
        <fullName evidence="9 12">tRNA-2-methylthio-N(6)-dimethylallyladenosine synthase</fullName>
        <ecNumber evidence="8 12">2.8.4.3</ecNumber>
    </recommendedName>
    <alternativeName>
        <fullName evidence="11 12">(Dimethylallyl)adenosine tRNA methylthiotransferase MiaB</fullName>
    </alternativeName>
    <alternativeName>
        <fullName evidence="10 12">tRNA-i(6)A37 methylthiotransferase</fullName>
    </alternativeName>
</protein>
<comment type="cofactor">
    <cofactor evidence="12">
        <name>[4Fe-4S] cluster</name>
        <dbReference type="ChEBI" id="CHEBI:49883"/>
    </cofactor>
    <text evidence="12">Binds 2 [4Fe-4S] clusters. One cluster is coordinated with 3 cysteines and an exchangeable S-adenosyl-L-methionine.</text>
</comment>
<organism evidence="16 17">
    <name type="scientific">Kosmotoga pacifica</name>
    <dbReference type="NCBI Taxonomy" id="1330330"/>
    <lineage>
        <taxon>Bacteria</taxon>
        <taxon>Thermotogati</taxon>
        <taxon>Thermotogota</taxon>
        <taxon>Thermotogae</taxon>
        <taxon>Kosmotogales</taxon>
        <taxon>Kosmotogaceae</taxon>
        <taxon>Kosmotoga</taxon>
    </lineage>
</organism>
<comment type="similarity">
    <text evidence="12">Belongs to the methylthiotransferase family. MiaB subfamily.</text>
</comment>
<dbReference type="EMBL" id="CP011232">
    <property type="protein sequence ID" value="AKI97158.1"/>
    <property type="molecule type" value="Genomic_DNA"/>
</dbReference>
<dbReference type="InterPro" id="IPR038135">
    <property type="entry name" value="Methylthiotransferase_N_sf"/>
</dbReference>
<keyword evidence="7 12" id="KW-0411">Iron-sulfur</keyword>
<dbReference type="PROSITE" id="PS51449">
    <property type="entry name" value="MTTASE_N"/>
    <property type="match status" value="1"/>
</dbReference>
<evidence type="ECO:0000313" key="16">
    <source>
        <dbReference type="EMBL" id="AKI97158.1"/>
    </source>
</evidence>
<feature type="binding site" evidence="12">
    <location>
        <position position="80"/>
    </location>
    <ligand>
        <name>[4Fe-4S] cluster</name>
        <dbReference type="ChEBI" id="CHEBI:49883"/>
        <label>1</label>
    </ligand>
</feature>
<evidence type="ECO:0000256" key="10">
    <source>
        <dbReference type="ARBA" id="ARBA00080698"/>
    </source>
</evidence>
<evidence type="ECO:0000259" key="14">
    <source>
        <dbReference type="PROSITE" id="PS51449"/>
    </source>
</evidence>
<evidence type="ECO:0000256" key="8">
    <source>
        <dbReference type="ARBA" id="ARBA00033765"/>
    </source>
</evidence>
<dbReference type="SFLD" id="SFLDG01061">
    <property type="entry name" value="methylthiotransferase"/>
    <property type="match status" value="1"/>
</dbReference>
<dbReference type="GO" id="GO:0005829">
    <property type="term" value="C:cytosol"/>
    <property type="evidence" value="ECO:0007669"/>
    <property type="project" value="TreeGrafter"/>
</dbReference>
<dbReference type="InterPro" id="IPR007197">
    <property type="entry name" value="rSAM"/>
</dbReference>
<dbReference type="PANTHER" id="PTHR43020:SF2">
    <property type="entry name" value="MITOCHONDRIAL TRNA METHYLTHIOTRANSFERASE CDK5RAP1"/>
    <property type="match status" value="1"/>
</dbReference>
<dbReference type="SFLD" id="SFLDS00029">
    <property type="entry name" value="Radical_SAM"/>
    <property type="match status" value="1"/>
</dbReference>
<evidence type="ECO:0000256" key="6">
    <source>
        <dbReference type="ARBA" id="ARBA00023004"/>
    </source>
</evidence>
<dbReference type="InterPro" id="IPR005839">
    <property type="entry name" value="Methylthiotransferase"/>
</dbReference>
<feature type="binding site" evidence="12">
    <location>
        <position position="46"/>
    </location>
    <ligand>
        <name>[4Fe-4S] cluster</name>
        <dbReference type="ChEBI" id="CHEBI:49883"/>
        <label>1</label>
    </ligand>
</feature>